<evidence type="ECO:0000256" key="4">
    <source>
        <dbReference type="ARBA" id="ARBA00022692"/>
    </source>
</evidence>
<keyword evidence="5 10" id="KW-0552">Olfaction</keyword>
<gene>
    <name evidence="12" type="ORF">GDO81_023052</name>
</gene>
<dbReference type="InterPro" id="IPR000725">
    <property type="entry name" value="Olfact_rcpt"/>
</dbReference>
<evidence type="ECO:0000256" key="5">
    <source>
        <dbReference type="ARBA" id="ARBA00022725"/>
    </source>
</evidence>
<evidence type="ECO:0000256" key="8">
    <source>
        <dbReference type="ARBA" id="ARBA00023224"/>
    </source>
</evidence>
<keyword evidence="6 10" id="KW-1133">Transmembrane helix</keyword>
<feature type="domain" description="G-protein coupled receptors family 1 profile" evidence="11">
    <location>
        <begin position="41"/>
        <end position="288"/>
    </location>
</feature>
<feature type="transmembrane region" description="Helical" evidence="10">
    <location>
        <begin position="271"/>
        <end position="291"/>
    </location>
</feature>
<keyword evidence="8 9" id="KW-0807">Transducer</keyword>
<comment type="caution">
    <text evidence="12">The sequence shown here is derived from an EMBL/GenBank/DDBJ whole genome shotgun (WGS) entry which is preliminary data.</text>
</comment>
<comment type="similarity">
    <text evidence="9">Belongs to the G-protein coupled receptor 1 family.</text>
</comment>
<dbReference type="InterPro" id="IPR017452">
    <property type="entry name" value="GPCR_Rhodpsn_7TM"/>
</dbReference>
<feature type="transmembrane region" description="Helical" evidence="10">
    <location>
        <begin position="25"/>
        <end position="51"/>
    </location>
</feature>
<dbReference type="SUPFAM" id="SSF81321">
    <property type="entry name" value="Family A G protein-coupled receptor-like"/>
    <property type="match status" value="1"/>
</dbReference>
<dbReference type="Pfam" id="PF13853">
    <property type="entry name" value="7tm_4"/>
    <property type="match status" value="1"/>
</dbReference>
<keyword evidence="7 10" id="KW-0472">Membrane</keyword>
<accession>A0AAV6ZI06</accession>
<evidence type="ECO:0000313" key="13">
    <source>
        <dbReference type="Proteomes" id="UP000824782"/>
    </source>
</evidence>
<dbReference type="EMBL" id="WNYA01000265">
    <property type="protein sequence ID" value="KAG8549027.1"/>
    <property type="molecule type" value="Genomic_DNA"/>
</dbReference>
<dbReference type="PRINTS" id="PR00245">
    <property type="entry name" value="OLFACTORYR"/>
</dbReference>
<keyword evidence="13" id="KW-1185">Reference proteome</keyword>
<sequence length="323" mass="36766">MNPRNQTLATEFVLLGFSKDLKTNIVLFVVFFLLYLVSINTNCLILCLVLINSNLHIPMYFFLCILSIIDFCVITTTIPRFLVDLISGQRIISLAACSAQFYIVLMLAGAECFLLTLMAYDRYVAICRPLHYPVVMRWSNCYGMTALAWILSFVVFLLPTFVNPVPLCHPNQINHFMCEVVAVSKLACGDIHNTVVIIFVSCFLVLLLPFLLIITSYIRILCSVFKVKSAGRAKAFSTCSSHVMVVVLYYGTAIVMYFRPSSTYTANYGKYFNLFSAVICPTLNPIIYCLNNKDVKEAQRKVFYKFQLQFQKIQSHMDISSKY</sequence>
<feature type="transmembrane region" description="Helical" evidence="10">
    <location>
        <begin position="141"/>
        <end position="162"/>
    </location>
</feature>
<protein>
    <recommendedName>
        <fullName evidence="10">Olfactory receptor</fullName>
    </recommendedName>
</protein>
<keyword evidence="2 10" id="KW-1003">Cell membrane</keyword>
<keyword evidence="3 10" id="KW-0716">Sensory transduction</keyword>
<feature type="transmembrane region" description="Helical" evidence="10">
    <location>
        <begin position="195"/>
        <end position="218"/>
    </location>
</feature>
<evidence type="ECO:0000256" key="2">
    <source>
        <dbReference type="ARBA" id="ARBA00022475"/>
    </source>
</evidence>
<evidence type="ECO:0000256" key="1">
    <source>
        <dbReference type="ARBA" id="ARBA00004651"/>
    </source>
</evidence>
<evidence type="ECO:0000256" key="9">
    <source>
        <dbReference type="RuleBase" id="RU000688"/>
    </source>
</evidence>
<dbReference type="PRINTS" id="PR00237">
    <property type="entry name" value="GPCRRHODOPSN"/>
</dbReference>
<evidence type="ECO:0000313" key="12">
    <source>
        <dbReference type="EMBL" id="KAG8549027.1"/>
    </source>
</evidence>
<feature type="transmembrane region" description="Helical" evidence="10">
    <location>
        <begin position="58"/>
        <end position="79"/>
    </location>
</feature>
<evidence type="ECO:0000259" key="11">
    <source>
        <dbReference type="PROSITE" id="PS50262"/>
    </source>
</evidence>
<evidence type="ECO:0000256" key="3">
    <source>
        <dbReference type="ARBA" id="ARBA00022606"/>
    </source>
</evidence>
<evidence type="ECO:0000256" key="6">
    <source>
        <dbReference type="ARBA" id="ARBA00022989"/>
    </source>
</evidence>
<dbReference type="GO" id="GO:0005886">
    <property type="term" value="C:plasma membrane"/>
    <property type="evidence" value="ECO:0007669"/>
    <property type="project" value="UniProtKB-SubCell"/>
</dbReference>
<evidence type="ECO:0000256" key="10">
    <source>
        <dbReference type="RuleBase" id="RU363047"/>
    </source>
</evidence>
<dbReference type="Gene3D" id="1.20.1070.10">
    <property type="entry name" value="Rhodopsin 7-helix transmembrane proteins"/>
    <property type="match status" value="1"/>
</dbReference>
<feature type="transmembrane region" description="Helical" evidence="10">
    <location>
        <begin position="99"/>
        <end position="120"/>
    </location>
</feature>
<keyword evidence="4 9" id="KW-0812">Transmembrane</keyword>
<dbReference type="Proteomes" id="UP000824782">
    <property type="component" value="Unassembled WGS sequence"/>
</dbReference>
<keyword evidence="9" id="KW-0297">G-protein coupled receptor</keyword>
<dbReference type="PANTHER" id="PTHR26453">
    <property type="entry name" value="OLFACTORY RECEPTOR"/>
    <property type="match status" value="1"/>
</dbReference>
<reference evidence="12" key="1">
    <citation type="thesis" date="2020" institute="ProQuest LLC" country="789 East Eisenhower Parkway, Ann Arbor, MI, USA">
        <title>Comparative Genomics and Chromosome Evolution.</title>
        <authorList>
            <person name="Mudd A.B."/>
        </authorList>
    </citation>
    <scope>NUCLEOTIDE SEQUENCE</scope>
    <source>
        <strain evidence="12">237g6f4</strain>
        <tissue evidence="12">Blood</tissue>
    </source>
</reference>
<proteinExistence type="inferred from homology"/>
<dbReference type="PROSITE" id="PS50262">
    <property type="entry name" value="G_PROTEIN_RECEP_F1_2"/>
    <property type="match status" value="1"/>
</dbReference>
<feature type="transmembrane region" description="Helical" evidence="10">
    <location>
        <begin position="239"/>
        <end position="259"/>
    </location>
</feature>
<dbReference type="FunFam" id="1.20.1070.10:FF:000008">
    <property type="entry name" value="Olfactory receptor"/>
    <property type="match status" value="1"/>
</dbReference>
<dbReference type="InterPro" id="IPR000276">
    <property type="entry name" value="GPCR_Rhodpsn"/>
</dbReference>
<comment type="subcellular location">
    <subcellularLocation>
        <location evidence="1 10">Cell membrane</location>
        <topology evidence="1 10">Multi-pass membrane protein</topology>
    </subcellularLocation>
</comment>
<dbReference type="AlphaFoldDB" id="A0AAV6ZI06"/>
<keyword evidence="9" id="KW-0675">Receptor</keyword>
<name>A0AAV6ZI06_ENGPU</name>
<dbReference type="GO" id="GO:0004930">
    <property type="term" value="F:G protein-coupled receptor activity"/>
    <property type="evidence" value="ECO:0007669"/>
    <property type="project" value="UniProtKB-KW"/>
</dbReference>
<evidence type="ECO:0000256" key="7">
    <source>
        <dbReference type="ARBA" id="ARBA00023136"/>
    </source>
</evidence>
<dbReference type="PROSITE" id="PS00237">
    <property type="entry name" value="G_PROTEIN_RECEP_F1_1"/>
    <property type="match status" value="1"/>
</dbReference>
<dbReference type="GO" id="GO:0004984">
    <property type="term" value="F:olfactory receptor activity"/>
    <property type="evidence" value="ECO:0007669"/>
    <property type="project" value="InterPro"/>
</dbReference>
<organism evidence="12 13">
    <name type="scientific">Engystomops pustulosus</name>
    <name type="common">Tungara frog</name>
    <name type="synonym">Physalaemus pustulosus</name>
    <dbReference type="NCBI Taxonomy" id="76066"/>
    <lineage>
        <taxon>Eukaryota</taxon>
        <taxon>Metazoa</taxon>
        <taxon>Chordata</taxon>
        <taxon>Craniata</taxon>
        <taxon>Vertebrata</taxon>
        <taxon>Euteleostomi</taxon>
        <taxon>Amphibia</taxon>
        <taxon>Batrachia</taxon>
        <taxon>Anura</taxon>
        <taxon>Neobatrachia</taxon>
        <taxon>Hyloidea</taxon>
        <taxon>Leptodactylidae</taxon>
        <taxon>Leiuperinae</taxon>
        <taxon>Engystomops</taxon>
    </lineage>
</organism>